<name>A0A9N9JAL8_9GLOM</name>
<comment type="caution">
    <text evidence="1">The sequence shown here is derived from an EMBL/GenBank/DDBJ whole genome shotgun (WGS) entry which is preliminary data.</text>
</comment>
<accession>A0A9N9JAL8</accession>
<sequence>ITKIQRIERFITGYDNTGDANILIFDDQSDFNTDDLTFLSPYNIMRSGLHNTNFVDNAMLYLYLKNKFNKKKPSYFQKKAEILDYNQDEQTRFSNSKNDFFSNNVDYSVLDSFLQIFGYAFSEENISEAIEQLRNGKETNENDGVIAKFKDW</sequence>
<gene>
    <name evidence="1" type="ORF">RFULGI_LOCUS15034</name>
</gene>
<evidence type="ECO:0000313" key="1">
    <source>
        <dbReference type="EMBL" id="CAG8770664.1"/>
    </source>
</evidence>
<proteinExistence type="predicted"/>
<dbReference type="AlphaFoldDB" id="A0A9N9JAL8"/>
<feature type="non-terminal residue" evidence="1">
    <location>
        <position position="1"/>
    </location>
</feature>
<dbReference type="Proteomes" id="UP000789396">
    <property type="component" value="Unassembled WGS sequence"/>
</dbReference>
<dbReference type="EMBL" id="CAJVPZ010046260">
    <property type="protein sequence ID" value="CAG8770664.1"/>
    <property type="molecule type" value="Genomic_DNA"/>
</dbReference>
<dbReference type="OrthoDB" id="2420613at2759"/>
<protein>
    <submittedName>
        <fullName evidence="1">3578_t:CDS:1</fullName>
    </submittedName>
</protein>
<evidence type="ECO:0000313" key="2">
    <source>
        <dbReference type="Proteomes" id="UP000789396"/>
    </source>
</evidence>
<feature type="non-terminal residue" evidence="1">
    <location>
        <position position="152"/>
    </location>
</feature>
<keyword evidence="2" id="KW-1185">Reference proteome</keyword>
<reference evidence="1" key="1">
    <citation type="submission" date="2021-06" db="EMBL/GenBank/DDBJ databases">
        <authorList>
            <person name="Kallberg Y."/>
            <person name="Tangrot J."/>
            <person name="Rosling A."/>
        </authorList>
    </citation>
    <scope>NUCLEOTIDE SEQUENCE</scope>
    <source>
        <strain evidence="1">IN212</strain>
    </source>
</reference>
<organism evidence="1 2">
    <name type="scientific">Racocetra fulgida</name>
    <dbReference type="NCBI Taxonomy" id="60492"/>
    <lineage>
        <taxon>Eukaryota</taxon>
        <taxon>Fungi</taxon>
        <taxon>Fungi incertae sedis</taxon>
        <taxon>Mucoromycota</taxon>
        <taxon>Glomeromycotina</taxon>
        <taxon>Glomeromycetes</taxon>
        <taxon>Diversisporales</taxon>
        <taxon>Gigasporaceae</taxon>
        <taxon>Racocetra</taxon>
    </lineage>
</organism>